<dbReference type="AlphaFoldDB" id="A0AAN4W190"/>
<reference evidence="3 4" key="1">
    <citation type="submission" date="2021-12" db="EMBL/GenBank/DDBJ databases">
        <title>Genome sequencing of bacteria with rrn-lacking chromosome and rrn-plasmid.</title>
        <authorList>
            <person name="Anda M."/>
            <person name="Iwasaki W."/>
        </authorList>
    </citation>
    <scope>NUCLEOTIDE SEQUENCE [LARGE SCALE GENOMIC DNA]</scope>
    <source>
        <strain evidence="3 4">NBRC 15940</strain>
    </source>
</reference>
<evidence type="ECO:0000256" key="1">
    <source>
        <dbReference type="ARBA" id="ARBA00008486"/>
    </source>
</evidence>
<dbReference type="Proteomes" id="UP001310022">
    <property type="component" value="Unassembled WGS sequence"/>
</dbReference>
<keyword evidence="2" id="KW-0677">Repeat</keyword>
<comment type="caution">
    <text evidence="3">The sequence shown here is derived from an EMBL/GenBank/DDBJ whole genome shotgun (WGS) entry which is preliminary data.</text>
</comment>
<sequence length="236" mass="26791">MTQEIIDKATELWQDDNEKKAIELLEAIDLDNNAKANTLIGQMYIGAKRGNSNIKKDVKKGIQFLQKGLALGDAEAGMELADLYSLGEGVKENYKKAEKYWIASWELGEERAGFELANYYYDEFNEKISVAINIYEQLIARNEFVGNCNSKLSKIYEKGIGGITPDPDKSLMYLEEGAKDSHIHCCMNLGLKYYRGDGVKKDIVKAIELVEKVKDNELFKQDVEVLLNKMIKEEKI</sequence>
<dbReference type="SUPFAM" id="SSF81901">
    <property type="entry name" value="HCP-like"/>
    <property type="match status" value="2"/>
</dbReference>
<dbReference type="InterPro" id="IPR006597">
    <property type="entry name" value="Sel1-like"/>
</dbReference>
<evidence type="ECO:0008006" key="5">
    <source>
        <dbReference type="Google" id="ProtNLM"/>
    </source>
</evidence>
<dbReference type="PANTHER" id="PTHR13891:SF1">
    <property type="entry name" value="CYTOCHROME C OXIDASE ASSEMBLY FACTOR 7"/>
    <property type="match status" value="1"/>
</dbReference>
<proteinExistence type="inferred from homology"/>
<organism evidence="3 4">
    <name type="scientific">Persicobacter diffluens</name>
    <dbReference type="NCBI Taxonomy" id="981"/>
    <lineage>
        <taxon>Bacteria</taxon>
        <taxon>Pseudomonadati</taxon>
        <taxon>Bacteroidota</taxon>
        <taxon>Cytophagia</taxon>
        <taxon>Cytophagales</taxon>
        <taxon>Persicobacteraceae</taxon>
        <taxon>Persicobacter</taxon>
    </lineage>
</organism>
<comment type="similarity">
    <text evidence="1">Belongs to the hcp beta-lactamase family.</text>
</comment>
<name>A0AAN4W190_9BACT</name>
<dbReference type="PANTHER" id="PTHR13891">
    <property type="entry name" value="CYTOCHROME C OXIDASE ASSEMBLY FACTOR 7"/>
    <property type="match status" value="1"/>
</dbReference>
<dbReference type="InterPro" id="IPR040239">
    <property type="entry name" value="HcpB-like"/>
</dbReference>
<protein>
    <recommendedName>
        <fullName evidence="5">Beta-lactamase</fullName>
    </recommendedName>
</protein>
<evidence type="ECO:0000313" key="4">
    <source>
        <dbReference type="Proteomes" id="UP001310022"/>
    </source>
</evidence>
<keyword evidence="4" id="KW-1185">Reference proteome</keyword>
<dbReference type="EMBL" id="BQKE01000002">
    <property type="protein sequence ID" value="GJM62655.1"/>
    <property type="molecule type" value="Genomic_DNA"/>
</dbReference>
<dbReference type="InterPro" id="IPR011990">
    <property type="entry name" value="TPR-like_helical_dom_sf"/>
</dbReference>
<dbReference type="RefSeq" id="WP_338237905.1">
    <property type="nucleotide sequence ID" value="NZ_BQKE01000002.1"/>
</dbReference>
<dbReference type="Gene3D" id="1.25.40.10">
    <property type="entry name" value="Tetratricopeptide repeat domain"/>
    <property type="match status" value="1"/>
</dbReference>
<evidence type="ECO:0000313" key="3">
    <source>
        <dbReference type="EMBL" id="GJM62655.1"/>
    </source>
</evidence>
<evidence type="ECO:0000256" key="2">
    <source>
        <dbReference type="ARBA" id="ARBA00022737"/>
    </source>
</evidence>
<accession>A0AAN4W190</accession>
<dbReference type="SMART" id="SM00671">
    <property type="entry name" value="SEL1"/>
    <property type="match status" value="4"/>
</dbReference>
<gene>
    <name evidence="3" type="ORF">PEDI_32070</name>
</gene>
<dbReference type="Pfam" id="PF08238">
    <property type="entry name" value="Sel1"/>
    <property type="match status" value="4"/>
</dbReference>